<comment type="subcellular location">
    <subcellularLocation>
        <location evidence="1">Cell membrane</location>
        <topology evidence="1">Multi-pass membrane protein</topology>
    </subcellularLocation>
</comment>
<keyword evidence="5 6" id="KW-0472">Membrane</keyword>
<feature type="transmembrane region" description="Helical" evidence="6">
    <location>
        <begin position="74"/>
        <end position="91"/>
    </location>
</feature>
<feature type="transmembrane region" description="Helical" evidence="6">
    <location>
        <begin position="498"/>
        <end position="519"/>
    </location>
</feature>
<dbReference type="InterPro" id="IPR052159">
    <property type="entry name" value="Competence_DNA_uptake"/>
</dbReference>
<gene>
    <name evidence="8" type="ORF">DCM90_00440</name>
</gene>
<dbReference type="GO" id="GO:0030420">
    <property type="term" value="P:establishment of competence for transformation"/>
    <property type="evidence" value="ECO:0007669"/>
    <property type="project" value="InterPro"/>
</dbReference>
<feature type="transmembrane region" description="Helical" evidence="6">
    <location>
        <begin position="341"/>
        <end position="360"/>
    </location>
</feature>
<evidence type="ECO:0000313" key="8">
    <source>
        <dbReference type="EMBL" id="PWG00678.1"/>
    </source>
</evidence>
<reference evidence="8 9" key="1">
    <citation type="journal article" date="2018" name="Int. J. Syst. Evol. Microbiol.">
        <title>Lactobacillus bambusae sp. nov., isolated from a traditional fermented Ma-bamboo shoots of Taiwan.</title>
        <authorList>
            <person name="Wang L.-T."/>
        </authorList>
    </citation>
    <scope>NUCLEOTIDE SEQUENCE [LARGE SCALE GENOMIC DNA]</scope>
    <source>
        <strain evidence="8 9">BS-W1</strain>
    </source>
</reference>
<evidence type="ECO:0000256" key="3">
    <source>
        <dbReference type="ARBA" id="ARBA00022692"/>
    </source>
</evidence>
<name>A0A2V1N1V3_9LACO</name>
<proteinExistence type="predicted"/>
<dbReference type="Pfam" id="PF03772">
    <property type="entry name" value="Competence"/>
    <property type="match status" value="1"/>
</dbReference>
<dbReference type="OrthoDB" id="9761531at2"/>
<comment type="caution">
    <text evidence="8">The sequence shown here is derived from an EMBL/GenBank/DDBJ whole genome shotgun (WGS) entry which is preliminary data.</text>
</comment>
<dbReference type="InterPro" id="IPR001279">
    <property type="entry name" value="Metallo-B-lactamas"/>
</dbReference>
<evidence type="ECO:0000259" key="7">
    <source>
        <dbReference type="SMART" id="SM00849"/>
    </source>
</evidence>
<accession>A0A2V1N1V3</accession>
<organism evidence="8 9">
    <name type="scientific">Levilactobacillus bambusae</name>
    <dbReference type="NCBI Taxonomy" id="2024736"/>
    <lineage>
        <taxon>Bacteria</taxon>
        <taxon>Bacillati</taxon>
        <taxon>Bacillota</taxon>
        <taxon>Bacilli</taxon>
        <taxon>Lactobacillales</taxon>
        <taxon>Lactobacillaceae</taxon>
        <taxon>Levilactobacillus</taxon>
    </lineage>
</organism>
<sequence>MSQDLVRKPSLIYGLTLASDGMKFQLNVIKPNRLIFGAFAMTLVALIWYWQPIIGLVLFGLFVLRLCKLRESQTLLVTVFCAVIMCGVIWHREAVLDQLTLKPVSDETLTIRILPDELRWNGAQFSEIGTLTHQRGRVLLTGRAKNHAEYHRLRTLDRPAEVTVVGQLVKILPPTNVNQFDSQRYFRENGVAQTVKISQLKSIQQLPLSITRPLTLLHWFRMLMINDFNRLPGLLKPYALGLITGTRSNDFNQAMTGIQDLGLIHLFSISGLHVSLMILALEWGLFHLWLPRQTVQIIQLGMLPIYFVIAGGSVGLLRSVLMAGNSLIAKQFGIHLSGLDNWSLALMITLMINPMIVLMMGPQLSFALSFGLIMLHHQSRFFVLLALNLIQLPILLNSLYQWHLLSVVANLIVVPIFGITIMPLTFIGVIAAHCFYPLALLVAVLLSGFETGIRWVSQLPGMIIYGRPPLPILILLVGATTLLLAFPNKWQRLSRLLGMIYLVGFLWIHFPILGEVVFFDVGQGDSFLIRTPFNQQVVMIDTGGKLNLPDPTWAPPTVRQANATRTSLNYLKSQGISRLDGVYLSHQDADHVGDIATVLDTMHVQRLYVPAGMENNRAFCHRLSGHMAQTKLISVRAGQSVGAGLTVIHPFQPGLGSNADSMVLLGRYGGQRFLFMGDLDRAGERQILMRYPAFKADIIKLGHHGSKTSSDPQFLAELQPKLAIISAGRHNRYGHPNEETLVTLARQKIPQFSTQQRGMIWFRYFGQVGIWHVKLKESIP</sequence>
<keyword evidence="4 6" id="KW-1133">Transmembrane helix</keyword>
<dbReference type="SMART" id="SM00849">
    <property type="entry name" value="Lactamase_B"/>
    <property type="match status" value="1"/>
</dbReference>
<evidence type="ECO:0000256" key="4">
    <source>
        <dbReference type="ARBA" id="ARBA00022989"/>
    </source>
</evidence>
<protein>
    <submittedName>
        <fullName evidence="8">DNA internalization-related competence protein ComEC/Rec2</fullName>
    </submittedName>
</protein>
<keyword evidence="2" id="KW-1003">Cell membrane</keyword>
<keyword evidence="3 6" id="KW-0812">Transmembrane</keyword>
<dbReference type="AlphaFoldDB" id="A0A2V1N1V3"/>
<dbReference type="CDD" id="cd07731">
    <property type="entry name" value="ComA-like_MBL-fold"/>
    <property type="match status" value="1"/>
</dbReference>
<dbReference type="PANTHER" id="PTHR30619:SF7">
    <property type="entry name" value="BETA-LACTAMASE DOMAIN PROTEIN"/>
    <property type="match status" value="1"/>
</dbReference>
<evidence type="ECO:0000256" key="5">
    <source>
        <dbReference type="ARBA" id="ARBA00023136"/>
    </source>
</evidence>
<dbReference type="Proteomes" id="UP000245080">
    <property type="component" value="Unassembled WGS sequence"/>
</dbReference>
<dbReference type="SUPFAM" id="SSF56281">
    <property type="entry name" value="Metallo-hydrolase/oxidoreductase"/>
    <property type="match status" value="1"/>
</dbReference>
<feature type="transmembrane region" description="Helical" evidence="6">
    <location>
        <begin position="263"/>
        <end position="285"/>
    </location>
</feature>
<evidence type="ECO:0000256" key="1">
    <source>
        <dbReference type="ARBA" id="ARBA00004651"/>
    </source>
</evidence>
<dbReference type="EMBL" id="QCXQ01000001">
    <property type="protein sequence ID" value="PWG00678.1"/>
    <property type="molecule type" value="Genomic_DNA"/>
</dbReference>
<feature type="transmembrane region" description="Helical" evidence="6">
    <location>
        <begin position="34"/>
        <end position="62"/>
    </location>
</feature>
<dbReference type="InterPro" id="IPR004797">
    <property type="entry name" value="Competence_ComEC/Rec2"/>
</dbReference>
<dbReference type="InterPro" id="IPR036866">
    <property type="entry name" value="RibonucZ/Hydroxyglut_hydro"/>
</dbReference>
<evidence type="ECO:0000256" key="6">
    <source>
        <dbReference type="SAM" id="Phobius"/>
    </source>
</evidence>
<evidence type="ECO:0000313" key="9">
    <source>
        <dbReference type="Proteomes" id="UP000245080"/>
    </source>
</evidence>
<feature type="transmembrane region" description="Helical" evidence="6">
    <location>
        <begin position="297"/>
        <end position="321"/>
    </location>
</feature>
<evidence type="ECO:0000256" key="2">
    <source>
        <dbReference type="ARBA" id="ARBA00022475"/>
    </source>
</evidence>
<dbReference type="InterPro" id="IPR004477">
    <property type="entry name" value="ComEC_N"/>
</dbReference>
<feature type="transmembrane region" description="Helical" evidence="6">
    <location>
        <begin position="408"/>
        <end position="431"/>
    </location>
</feature>
<dbReference type="NCBIfam" id="TIGR00360">
    <property type="entry name" value="ComEC_N-term"/>
    <property type="match status" value="1"/>
</dbReference>
<dbReference type="Gene3D" id="3.60.15.10">
    <property type="entry name" value="Ribonuclease Z/Hydroxyacylglutathione hydrolase-like"/>
    <property type="match status" value="1"/>
</dbReference>
<dbReference type="NCBIfam" id="TIGR00361">
    <property type="entry name" value="ComEC_Rec2"/>
    <property type="match status" value="1"/>
</dbReference>
<dbReference type="InterPro" id="IPR035681">
    <property type="entry name" value="ComA-like_MBL"/>
</dbReference>
<dbReference type="Pfam" id="PF00753">
    <property type="entry name" value="Lactamase_B"/>
    <property type="match status" value="1"/>
</dbReference>
<feature type="domain" description="Metallo-beta-lactamase" evidence="7">
    <location>
        <begin position="523"/>
        <end position="729"/>
    </location>
</feature>
<feature type="transmembrane region" description="Helical" evidence="6">
    <location>
        <begin position="469"/>
        <end position="486"/>
    </location>
</feature>
<dbReference type="PANTHER" id="PTHR30619">
    <property type="entry name" value="DNA INTERNALIZATION/COMPETENCE PROTEIN COMEC/REC2"/>
    <property type="match status" value="1"/>
</dbReference>
<keyword evidence="9" id="KW-1185">Reference proteome</keyword>
<dbReference type="GO" id="GO:0005886">
    <property type="term" value="C:plasma membrane"/>
    <property type="evidence" value="ECO:0007669"/>
    <property type="project" value="UniProtKB-SubCell"/>
</dbReference>